<accession>A0A804LE53</accession>
<dbReference type="Gramene" id="Zm00001eb004920_T001">
    <property type="protein sequence ID" value="Zm00001eb004920_P001"/>
    <property type="gene ID" value="Zm00001eb004920"/>
</dbReference>
<reference evidence="1" key="3">
    <citation type="submission" date="2021-05" db="UniProtKB">
        <authorList>
            <consortium name="EnsemblPlants"/>
        </authorList>
    </citation>
    <scope>IDENTIFICATION</scope>
    <source>
        <strain evidence="1">cv. B73</strain>
    </source>
</reference>
<name>A0A804LE53_MAIZE</name>
<keyword evidence="2" id="KW-1185">Reference proteome</keyword>
<dbReference type="InParanoid" id="A0A804LE53"/>
<organism evidence="1 2">
    <name type="scientific">Zea mays</name>
    <name type="common">Maize</name>
    <dbReference type="NCBI Taxonomy" id="4577"/>
    <lineage>
        <taxon>Eukaryota</taxon>
        <taxon>Viridiplantae</taxon>
        <taxon>Streptophyta</taxon>
        <taxon>Embryophyta</taxon>
        <taxon>Tracheophyta</taxon>
        <taxon>Spermatophyta</taxon>
        <taxon>Magnoliopsida</taxon>
        <taxon>Liliopsida</taxon>
        <taxon>Poales</taxon>
        <taxon>Poaceae</taxon>
        <taxon>PACMAD clade</taxon>
        <taxon>Panicoideae</taxon>
        <taxon>Andropogonodae</taxon>
        <taxon>Andropogoneae</taxon>
        <taxon>Tripsacinae</taxon>
        <taxon>Zea</taxon>
    </lineage>
</organism>
<reference evidence="1" key="2">
    <citation type="submission" date="2019-07" db="EMBL/GenBank/DDBJ databases">
        <authorList>
            <person name="Seetharam A."/>
            <person name="Woodhouse M."/>
            <person name="Cannon E."/>
        </authorList>
    </citation>
    <scope>NUCLEOTIDE SEQUENCE [LARGE SCALE GENOMIC DNA]</scope>
    <source>
        <strain evidence="1">cv. B73</strain>
    </source>
</reference>
<evidence type="ECO:0000313" key="2">
    <source>
        <dbReference type="Proteomes" id="UP000007305"/>
    </source>
</evidence>
<evidence type="ECO:0000313" key="1">
    <source>
        <dbReference type="EnsemblPlants" id="Zm00001eb004920_P001"/>
    </source>
</evidence>
<dbReference type="AlphaFoldDB" id="A0A804LE53"/>
<proteinExistence type="predicted"/>
<dbReference type="Proteomes" id="UP000007305">
    <property type="component" value="Chromosome 1"/>
</dbReference>
<dbReference type="EnsemblPlants" id="Zm00001eb004920_T001">
    <property type="protein sequence ID" value="Zm00001eb004920_P001"/>
    <property type="gene ID" value="Zm00001eb004920"/>
</dbReference>
<reference evidence="2" key="1">
    <citation type="submission" date="2015-12" db="EMBL/GenBank/DDBJ databases">
        <title>Update maize B73 reference genome by single molecule sequencing technologies.</title>
        <authorList>
            <consortium name="Maize Genome Sequencing Project"/>
            <person name="Ware D."/>
        </authorList>
    </citation>
    <scope>NUCLEOTIDE SEQUENCE [LARGE SCALE GENOMIC DNA]</scope>
    <source>
        <strain evidence="2">cv. B73</strain>
    </source>
</reference>
<protein>
    <submittedName>
        <fullName evidence="1">Uncharacterized protein</fullName>
    </submittedName>
</protein>
<sequence>MSKSIWRQCGVGFPRGRNIVGCRSQGTPDILRQTVARCPRAAPRSSSGWSSSGTIMWQRRCPGLRTYMLLTPTLNIAVVEGCLNAGYYKSQVGELPCLGFCLASAEGEMTCFISA</sequence>